<organism evidence="2 3">
    <name type="scientific">Equus asinus</name>
    <name type="common">Donkey</name>
    <name type="synonym">Equus africanus asinus</name>
    <dbReference type="NCBI Taxonomy" id="9793"/>
    <lineage>
        <taxon>Eukaryota</taxon>
        <taxon>Metazoa</taxon>
        <taxon>Chordata</taxon>
        <taxon>Craniata</taxon>
        <taxon>Vertebrata</taxon>
        <taxon>Euteleostomi</taxon>
        <taxon>Mammalia</taxon>
        <taxon>Eutheria</taxon>
        <taxon>Laurasiatheria</taxon>
        <taxon>Perissodactyla</taxon>
        <taxon>Equidae</taxon>
        <taxon>Equus</taxon>
    </lineage>
</organism>
<dbReference type="InterPro" id="IPR036051">
    <property type="entry name" value="KRAB_dom_sf"/>
</dbReference>
<evidence type="ECO:0000313" key="3">
    <source>
        <dbReference type="Proteomes" id="UP000694387"/>
    </source>
</evidence>
<dbReference type="AlphaFoldDB" id="A0A9L0K1G4"/>
<dbReference type="Ensembl" id="ENSEAST00005049591.1">
    <property type="protein sequence ID" value="ENSEASP00005058603.1"/>
    <property type="gene ID" value="ENSEASG00005035626.1"/>
</dbReference>
<evidence type="ECO:0000259" key="1">
    <source>
        <dbReference type="PROSITE" id="PS50805"/>
    </source>
</evidence>
<dbReference type="PROSITE" id="PS50805">
    <property type="entry name" value="KRAB"/>
    <property type="match status" value="1"/>
</dbReference>
<dbReference type="SUPFAM" id="SSF109640">
    <property type="entry name" value="KRAB domain (Kruppel-associated box)"/>
    <property type="match status" value="1"/>
</dbReference>
<dbReference type="PANTHER" id="PTHR23232">
    <property type="entry name" value="KRAB DOMAIN C2H2 ZINC FINGER"/>
    <property type="match status" value="1"/>
</dbReference>
<dbReference type="SMART" id="SM00349">
    <property type="entry name" value="KRAB"/>
    <property type="match status" value="1"/>
</dbReference>
<protein>
    <recommendedName>
        <fullName evidence="1">KRAB domain-containing protein</fullName>
    </recommendedName>
</protein>
<dbReference type="GO" id="GO:0006355">
    <property type="term" value="P:regulation of DNA-templated transcription"/>
    <property type="evidence" value="ECO:0007669"/>
    <property type="project" value="InterPro"/>
</dbReference>
<name>A0A9L0K1G4_EQUAS</name>
<accession>A0A9L0K1G4</accession>
<feature type="domain" description="KRAB" evidence="1">
    <location>
        <begin position="4"/>
        <end position="78"/>
    </location>
</feature>
<dbReference type="Pfam" id="PF01352">
    <property type="entry name" value="KRAB"/>
    <property type="match status" value="1"/>
</dbReference>
<reference evidence="2" key="3">
    <citation type="submission" date="2025-09" db="UniProtKB">
        <authorList>
            <consortium name="Ensembl"/>
        </authorList>
    </citation>
    <scope>IDENTIFICATION</scope>
</reference>
<evidence type="ECO:0000313" key="2">
    <source>
        <dbReference type="Ensembl" id="ENSEASP00005058603.1"/>
    </source>
</evidence>
<reference evidence="2" key="2">
    <citation type="submission" date="2025-08" db="UniProtKB">
        <authorList>
            <consortium name="Ensembl"/>
        </authorList>
    </citation>
    <scope>IDENTIFICATION</scope>
</reference>
<dbReference type="Proteomes" id="UP000694387">
    <property type="component" value="Chromosome 20"/>
</dbReference>
<dbReference type="InterPro" id="IPR050169">
    <property type="entry name" value="Krueppel_C2H2_ZnF"/>
</dbReference>
<dbReference type="GeneTree" id="ENSGT00950000182755"/>
<dbReference type="InterPro" id="IPR001909">
    <property type="entry name" value="KRAB"/>
</dbReference>
<dbReference type="Gene3D" id="6.10.140.140">
    <property type="match status" value="1"/>
</dbReference>
<reference evidence="2 3" key="1">
    <citation type="journal article" date="2020" name="Nat. Commun.">
        <title>Donkey genomes provide new insights into domestication and selection for coat color.</title>
        <authorList>
            <person name="Wang"/>
            <person name="C."/>
            <person name="Li"/>
            <person name="H."/>
            <person name="Guo"/>
            <person name="Y."/>
            <person name="Huang"/>
            <person name="J."/>
            <person name="Sun"/>
            <person name="Y."/>
            <person name="Min"/>
            <person name="J."/>
            <person name="Wang"/>
            <person name="J."/>
            <person name="Fang"/>
            <person name="X."/>
            <person name="Zhao"/>
            <person name="Z."/>
            <person name="Wang"/>
            <person name="S."/>
            <person name="Zhang"/>
            <person name="Y."/>
            <person name="Liu"/>
            <person name="Q."/>
            <person name="Jiang"/>
            <person name="Q."/>
            <person name="Wang"/>
            <person name="X."/>
            <person name="Guo"/>
            <person name="Y."/>
            <person name="Yang"/>
            <person name="C."/>
            <person name="Wang"/>
            <person name="Y."/>
            <person name="Tian"/>
            <person name="F."/>
            <person name="Zhuang"/>
            <person name="G."/>
            <person name="Fan"/>
            <person name="Y."/>
            <person name="Gao"/>
            <person name="Q."/>
            <person name="Li"/>
            <person name="Y."/>
            <person name="Ju"/>
            <person name="Z."/>
            <person name="Li"/>
            <person name="J."/>
            <person name="Li"/>
            <person name="R."/>
            <person name="Hou"/>
            <person name="M."/>
            <person name="Yang"/>
            <person name="G."/>
            <person name="Liu"/>
            <person name="G."/>
            <person name="Liu"/>
            <person name="W."/>
            <person name="Guo"/>
            <person name="J."/>
            <person name="Pan"/>
            <person name="S."/>
            <person name="Fan"/>
            <person name="G."/>
            <person name="Zhang"/>
            <person name="W."/>
            <person name="Zhang"/>
            <person name="R."/>
            <person name="Yu"/>
            <person name="J."/>
            <person name="Zhang"/>
            <person name="X."/>
            <person name="Yin"/>
            <person name="Q."/>
            <person name="Ji"/>
            <person name="C."/>
            <person name="Jin"/>
            <person name="Y."/>
            <person name="Yue"/>
            <person name="G."/>
            <person name="Liu"/>
            <person name="M."/>
            <person name="Xu"/>
            <person name="J."/>
            <person name="Liu"/>
            <person name="S."/>
            <person name="Jordana"/>
            <person name="J."/>
            <person name="Noce"/>
            <person name="A."/>
            <person name="Amills"/>
            <person name="M."/>
            <person name="Wu"/>
            <person name="D.D."/>
            <person name="Li"/>
            <person name="S."/>
            <person name="Zhou"/>
            <person name="X. and Zhong"/>
            <person name="J."/>
        </authorList>
    </citation>
    <scope>NUCLEOTIDE SEQUENCE [LARGE SCALE GENOMIC DNA]</scope>
</reference>
<sequence length="78" mass="9201">MDSVTFEDVSVKFTMEEWALLGPSQKKLYRDVMKETFRNLASIGGKWEDHNIEDHYENHRTDLRGSRILTLQSNEDLK</sequence>
<proteinExistence type="predicted"/>
<dbReference type="CDD" id="cd07765">
    <property type="entry name" value="KRAB_A-box"/>
    <property type="match status" value="1"/>
</dbReference>
<dbReference type="PANTHER" id="PTHR23232:SF158">
    <property type="entry name" value="KRAB DOMAIN-CONTAINING PROTEIN 5"/>
    <property type="match status" value="1"/>
</dbReference>
<keyword evidence="3" id="KW-1185">Reference proteome</keyword>